<dbReference type="Proteomes" id="UP001596506">
    <property type="component" value="Unassembled WGS sequence"/>
</dbReference>
<protein>
    <submittedName>
        <fullName evidence="2">GNAT family N-acetyltransferase</fullName>
    </submittedName>
</protein>
<feature type="domain" description="BioF2-like acetyltransferase" evidence="1">
    <location>
        <begin position="181"/>
        <end position="328"/>
    </location>
</feature>
<gene>
    <name evidence="2" type="ORF">ACFQQA_06285</name>
</gene>
<reference evidence="3" key="1">
    <citation type="journal article" date="2019" name="Int. J. Syst. Evol. Microbiol.">
        <title>The Global Catalogue of Microorganisms (GCM) 10K type strain sequencing project: providing services to taxonomists for standard genome sequencing and annotation.</title>
        <authorList>
            <consortium name="The Broad Institute Genomics Platform"/>
            <consortium name="The Broad Institute Genome Sequencing Center for Infectious Disease"/>
            <person name="Wu L."/>
            <person name="Ma J."/>
        </authorList>
    </citation>
    <scope>NUCLEOTIDE SEQUENCE [LARGE SCALE GENOMIC DNA]</scope>
    <source>
        <strain evidence="3">CCUG 60559</strain>
    </source>
</reference>
<dbReference type="SUPFAM" id="SSF55729">
    <property type="entry name" value="Acyl-CoA N-acyltransferases (Nat)"/>
    <property type="match status" value="1"/>
</dbReference>
<keyword evidence="3" id="KW-1185">Reference proteome</keyword>
<dbReference type="InterPro" id="IPR016181">
    <property type="entry name" value="Acyl_CoA_acyltransferase"/>
</dbReference>
<accession>A0ABW2ITZ5</accession>
<evidence type="ECO:0000313" key="2">
    <source>
        <dbReference type="EMBL" id="MFC7294326.1"/>
    </source>
</evidence>
<evidence type="ECO:0000313" key="3">
    <source>
        <dbReference type="Proteomes" id="UP001596506"/>
    </source>
</evidence>
<dbReference type="InterPro" id="IPR038740">
    <property type="entry name" value="BioF2-like_GNAT_dom"/>
</dbReference>
<organism evidence="2 3">
    <name type="scientific">Marinobacter aromaticivorans</name>
    <dbReference type="NCBI Taxonomy" id="1494078"/>
    <lineage>
        <taxon>Bacteria</taxon>
        <taxon>Pseudomonadati</taxon>
        <taxon>Pseudomonadota</taxon>
        <taxon>Gammaproteobacteria</taxon>
        <taxon>Pseudomonadales</taxon>
        <taxon>Marinobacteraceae</taxon>
        <taxon>Marinobacter</taxon>
    </lineage>
</organism>
<dbReference type="Pfam" id="PF13480">
    <property type="entry name" value="Acetyltransf_6"/>
    <property type="match status" value="1"/>
</dbReference>
<dbReference type="EMBL" id="JBHTBD010000001">
    <property type="protein sequence ID" value="MFC7294326.1"/>
    <property type="molecule type" value="Genomic_DNA"/>
</dbReference>
<sequence>MALDVCHEDASAKSDLLANDWKTLEALAQPSVFLSWQWIGVWLSVYRPECSVIRVRDRGKLVGLGLVTESSERRHRVLVSRCLRLHQTGCPAEDQICIEYNGFLAEKDREAEVGKSAIEYLKQSGTGWDEIVIGAVEADYAQELAQASGLVSHIRWESPSYGVDLRSLRSGDQAYLDTLSRNTRHQIRRTRRLYEESGAVVLQRPGTVAEAEFIFHSITPLHFARWGGGQGESSFTNPEFIRFHQHYIRTHWEQGGADLIVLKAGDETLAIFYNLIYRNRVYFYLAGIRKEQDNRLKPGLLGHSLCIDDYLEKGFDFYDFMGGQDRYKAQLAEPHQHLVKIGLQRDRWKLRAERGARAIKHRLNKDR</sequence>
<dbReference type="RefSeq" id="WP_100688070.1">
    <property type="nucleotide sequence ID" value="NZ_JBHTBD010000001.1"/>
</dbReference>
<name>A0ABW2ITZ5_9GAMM</name>
<dbReference type="Gene3D" id="3.40.630.30">
    <property type="match status" value="1"/>
</dbReference>
<proteinExistence type="predicted"/>
<comment type="caution">
    <text evidence="2">The sequence shown here is derived from an EMBL/GenBank/DDBJ whole genome shotgun (WGS) entry which is preliminary data.</text>
</comment>
<evidence type="ECO:0000259" key="1">
    <source>
        <dbReference type="Pfam" id="PF13480"/>
    </source>
</evidence>